<dbReference type="GO" id="GO:0016757">
    <property type="term" value="F:glycosyltransferase activity"/>
    <property type="evidence" value="ECO:0007669"/>
    <property type="project" value="UniProtKB-UniRule"/>
</dbReference>
<comment type="similarity">
    <text evidence="2 8">Belongs to the glycosyltransferase 92 family.</text>
</comment>
<evidence type="ECO:0000256" key="3">
    <source>
        <dbReference type="ARBA" id="ARBA00022676"/>
    </source>
</evidence>
<sequence length="433" mass="49589">MKRKTFLRLVCINALIILLILWSWWSFPVQDSVESTTAPDIQANIAPVPSSKHFMVSAFKDHRLGGVIRVISILCKKGLKKVYCVLCDKSNSVAKTDGGLDQCVFSEAKFDIHKNTFPYATASVLCPPPSLQEVTHVSITTDPNNIHNLTSFLPIQNQEVKKSLKYNFTWCISNMFGSSNNAMQFVQTVELYKIIGVQRVVVYKTTCGPHMEKALRYYQKEGILEVVPWPIDKFLKPSGSWRPDYSPGDIHYYGQVATLNDCIYHYMYQSKYLLLNDLDEIIMPYKHANLGDLMSSLQKKHSDASVFRVRNYVFPNTQSDDSGRFPLPEWKKVPGVSLLEHIYREPDNEDSFISAKLIVDPRGVEQTLVHNTQKHFGRVVHVPSDVCRLIHTRRPKKGDTSKDQLIMDKRLWEFEETLVRNINRALHKSGLLP</sequence>
<keyword evidence="6 8" id="KW-1133">Transmembrane helix</keyword>
<dbReference type="Pfam" id="PF01697">
    <property type="entry name" value="Glyco_transf_92"/>
    <property type="match status" value="1"/>
</dbReference>
<name>A0ABD1K403_9TELE</name>
<keyword evidence="4 8" id="KW-0808">Transferase</keyword>
<accession>A0ABD1K403</accession>
<dbReference type="PANTHER" id="PTHR21461:SF45">
    <property type="entry name" value="GLYCOSYLTRANSFERASE FAMILY 92 PROTEIN"/>
    <property type="match status" value="1"/>
</dbReference>
<dbReference type="EC" id="2.4.1.-" evidence="8"/>
<evidence type="ECO:0000256" key="1">
    <source>
        <dbReference type="ARBA" id="ARBA00004167"/>
    </source>
</evidence>
<evidence type="ECO:0000313" key="9">
    <source>
        <dbReference type="EMBL" id="KAL2093866.1"/>
    </source>
</evidence>
<organism evidence="9 10">
    <name type="scientific">Coilia grayii</name>
    <name type="common">Gray's grenadier anchovy</name>
    <dbReference type="NCBI Taxonomy" id="363190"/>
    <lineage>
        <taxon>Eukaryota</taxon>
        <taxon>Metazoa</taxon>
        <taxon>Chordata</taxon>
        <taxon>Craniata</taxon>
        <taxon>Vertebrata</taxon>
        <taxon>Euteleostomi</taxon>
        <taxon>Actinopterygii</taxon>
        <taxon>Neopterygii</taxon>
        <taxon>Teleostei</taxon>
        <taxon>Clupei</taxon>
        <taxon>Clupeiformes</taxon>
        <taxon>Clupeoidei</taxon>
        <taxon>Engraulidae</taxon>
        <taxon>Coilinae</taxon>
        <taxon>Coilia</taxon>
    </lineage>
</organism>
<dbReference type="Proteomes" id="UP001591681">
    <property type="component" value="Unassembled WGS sequence"/>
</dbReference>
<protein>
    <recommendedName>
        <fullName evidence="8">Glycosyltransferase family 92 protein</fullName>
        <ecNumber evidence="8">2.4.1.-</ecNumber>
    </recommendedName>
</protein>
<dbReference type="InterPro" id="IPR008166">
    <property type="entry name" value="Glyco_transf_92"/>
</dbReference>
<keyword evidence="3 8" id="KW-0328">Glycosyltransferase</keyword>
<dbReference type="AlphaFoldDB" id="A0ABD1K403"/>
<comment type="caution">
    <text evidence="9">The sequence shown here is derived from an EMBL/GenBank/DDBJ whole genome shotgun (WGS) entry which is preliminary data.</text>
</comment>
<keyword evidence="7 8" id="KW-0472">Membrane</keyword>
<evidence type="ECO:0000256" key="4">
    <source>
        <dbReference type="ARBA" id="ARBA00022679"/>
    </source>
</evidence>
<keyword evidence="5 8" id="KW-0812">Transmembrane</keyword>
<evidence type="ECO:0000256" key="5">
    <source>
        <dbReference type="ARBA" id="ARBA00022692"/>
    </source>
</evidence>
<proteinExistence type="inferred from homology"/>
<reference evidence="9 10" key="1">
    <citation type="submission" date="2024-09" db="EMBL/GenBank/DDBJ databases">
        <title>A chromosome-level genome assembly of Gray's grenadier anchovy, Coilia grayii.</title>
        <authorList>
            <person name="Fu Z."/>
        </authorList>
    </citation>
    <scope>NUCLEOTIDE SEQUENCE [LARGE SCALE GENOMIC DNA]</scope>
    <source>
        <strain evidence="9">G4</strain>
        <tissue evidence="9">Muscle</tissue>
    </source>
</reference>
<evidence type="ECO:0000256" key="6">
    <source>
        <dbReference type="ARBA" id="ARBA00022989"/>
    </source>
</evidence>
<gene>
    <name evidence="9" type="ORF">ACEWY4_011178</name>
</gene>
<evidence type="ECO:0000313" key="10">
    <source>
        <dbReference type="Proteomes" id="UP001591681"/>
    </source>
</evidence>
<evidence type="ECO:0000256" key="8">
    <source>
        <dbReference type="RuleBase" id="RU366017"/>
    </source>
</evidence>
<evidence type="ECO:0000256" key="7">
    <source>
        <dbReference type="ARBA" id="ARBA00023136"/>
    </source>
</evidence>
<comment type="subcellular location">
    <subcellularLocation>
        <location evidence="1">Membrane</location>
        <topology evidence="1">Single-pass membrane protein</topology>
    </subcellularLocation>
</comment>
<evidence type="ECO:0000256" key="2">
    <source>
        <dbReference type="ARBA" id="ARBA00007647"/>
    </source>
</evidence>
<feature type="transmembrane region" description="Helical" evidence="8">
    <location>
        <begin position="7"/>
        <end position="25"/>
    </location>
</feature>
<dbReference type="PANTHER" id="PTHR21461">
    <property type="entry name" value="GLYCOSYLTRANSFERASE FAMILY 92 PROTEIN"/>
    <property type="match status" value="1"/>
</dbReference>
<dbReference type="GO" id="GO:0016020">
    <property type="term" value="C:membrane"/>
    <property type="evidence" value="ECO:0007669"/>
    <property type="project" value="UniProtKB-SubCell"/>
</dbReference>
<dbReference type="EMBL" id="JBHFQA010000009">
    <property type="protein sequence ID" value="KAL2093866.1"/>
    <property type="molecule type" value="Genomic_DNA"/>
</dbReference>
<keyword evidence="10" id="KW-1185">Reference proteome</keyword>